<dbReference type="KEGG" id="ace:Acel_1929"/>
<dbReference type="CAZy" id="GT4">
    <property type="family name" value="Glycosyltransferase Family 4"/>
</dbReference>
<organism evidence="1 2">
    <name type="scientific">Acidothermus cellulolyticus (strain ATCC 43068 / DSM 8971 / 11B)</name>
    <dbReference type="NCBI Taxonomy" id="351607"/>
    <lineage>
        <taxon>Bacteria</taxon>
        <taxon>Bacillati</taxon>
        <taxon>Actinomycetota</taxon>
        <taxon>Actinomycetes</taxon>
        <taxon>Acidothermales</taxon>
        <taxon>Acidothermaceae</taxon>
        <taxon>Acidothermus</taxon>
    </lineage>
</organism>
<dbReference type="PANTHER" id="PTHR12526">
    <property type="entry name" value="GLYCOSYLTRANSFERASE"/>
    <property type="match status" value="1"/>
</dbReference>
<dbReference type="AlphaFoldDB" id="A0LW91"/>
<dbReference type="EMBL" id="CP000481">
    <property type="protein sequence ID" value="ABK53701.1"/>
    <property type="molecule type" value="Genomic_DNA"/>
</dbReference>
<dbReference type="GO" id="GO:0016757">
    <property type="term" value="F:glycosyltransferase activity"/>
    <property type="evidence" value="ECO:0007669"/>
    <property type="project" value="TreeGrafter"/>
</dbReference>
<keyword evidence="1" id="KW-0808">Transferase</keyword>
<sequence length="409" mass="45421">MSNPNLRGGPAVPDSARPVVLLAANNWDDTKFADRHLAERLAEKTFVLYVDPPMSRWTVRRKPQLQPALDKPRLRLLSPSLARLTPVVTPFPERPGIVHLTRLLVTRWIRQAVRRLHLAGPYVIHTSPLGPAPRQLPGIVHVYWVQDDFVAGAELFGVSAKRIRKGERRLQEQCDAVIAATPGLYDTWRTLKQETVLIPNGCDAKAFAAVGRIAPAEDVRLRRPIVGYSGGLGGRVDYDLLIAIAEAGYSLLLVGPRHRGSHDERFDALVARPNVQWVGNQPFERLPAYFGAMDVGILPYAPSDFNQQSFPLKLLEYLAAGLPVVSTDLYPVRWFDREFVAIGRDHAEFLARVSEVLAGRGDVSATERRRAFAARHSWEARAADVLNCCATAAQTRAQRAASARPRLPT</sequence>
<keyword evidence="2" id="KW-1185">Reference proteome</keyword>
<gene>
    <name evidence="1" type="ordered locus">Acel_1929</name>
</gene>
<proteinExistence type="predicted"/>
<protein>
    <submittedName>
        <fullName evidence="1">Glycosyl transferase, group 1</fullName>
    </submittedName>
</protein>
<dbReference type="PANTHER" id="PTHR12526:SF600">
    <property type="entry name" value="GLYCOSYL TRANSFERASE GROUP 1"/>
    <property type="match status" value="1"/>
</dbReference>
<name>A0LW91_ACIC1</name>
<accession>A0LW91</accession>
<reference evidence="1 2" key="1">
    <citation type="journal article" date="2009" name="Genome Res.">
        <title>Complete genome of the cellulolytic thermophile Acidothermus cellulolyticus 11B provides insights into its ecophysiological and evolutionary adaptations.</title>
        <authorList>
            <person name="Barabote R.D."/>
            <person name="Xie G."/>
            <person name="Leu D.H."/>
            <person name="Normand P."/>
            <person name="Necsulea A."/>
            <person name="Daubin V."/>
            <person name="Medigue C."/>
            <person name="Adney W.S."/>
            <person name="Xu X.C."/>
            <person name="Lapidus A."/>
            <person name="Parales R.E."/>
            <person name="Detter C."/>
            <person name="Pujic P."/>
            <person name="Bruce D."/>
            <person name="Lavire C."/>
            <person name="Challacombe J.F."/>
            <person name="Brettin T.S."/>
            <person name="Berry A.M."/>
        </authorList>
    </citation>
    <scope>NUCLEOTIDE SEQUENCE [LARGE SCALE GENOMIC DNA]</scope>
    <source>
        <strain evidence="2">ATCC 43068 / DSM 8971 / 11B</strain>
    </source>
</reference>
<dbReference type="RefSeq" id="WP_011720764.1">
    <property type="nucleotide sequence ID" value="NC_008578.1"/>
</dbReference>
<dbReference type="SUPFAM" id="SSF53756">
    <property type="entry name" value="UDP-Glycosyltransferase/glycogen phosphorylase"/>
    <property type="match status" value="1"/>
</dbReference>
<dbReference type="OrthoDB" id="9771846at2"/>
<dbReference type="Gene3D" id="3.40.50.2000">
    <property type="entry name" value="Glycogen Phosphorylase B"/>
    <property type="match status" value="1"/>
</dbReference>
<dbReference type="Proteomes" id="UP000008221">
    <property type="component" value="Chromosome"/>
</dbReference>
<evidence type="ECO:0000313" key="1">
    <source>
        <dbReference type="EMBL" id="ABK53701.1"/>
    </source>
</evidence>
<dbReference type="InParanoid" id="A0LW91"/>
<dbReference type="Pfam" id="PF13692">
    <property type="entry name" value="Glyco_trans_1_4"/>
    <property type="match status" value="1"/>
</dbReference>
<dbReference type="HOGENOM" id="CLU_041132_3_1_11"/>
<dbReference type="eggNOG" id="COG0438">
    <property type="taxonomic scope" value="Bacteria"/>
</dbReference>
<evidence type="ECO:0000313" key="2">
    <source>
        <dbReference type="Proteomes" id="UP000008221"/>
    </source>
</evidence>
<dbReference type="STRING" id="351607.Acel_1929"/>